<dbReference type="EMBL" id="CAMXCT030002223">
    <property type="protein sequence ID" value="CAL4783886.1"/>
    <property type="molecule type" value="Genomic_DNA"/>
</dbReference>
<dbReference type="EMBL" id="CAMXCT010002223">
    <property type="protein sequence ID" value="CAI3996574.1"/>
    <property type="molecule type" value="Genomic_DNA"/>
</dbReference>
<evidence type="ECO:0000313" key="4">
    <source>
        <dbReference type="Proteomes" id="UP001152797"/>
    </source>
</evidence>
<reference evidence="3 4" key="2">
    <citation type="submission" date="2024-05" db="EMBL/GenBank/DDBJ databases">
        <authorList>
            <person name="Chen Y."/>
            <person name="Shah S."/>
            <person name="Dougan E. K."/>
            <person name="Thang M."/>
            <person name="Chan C."/>
        </authorList>
    </citation>
    <scope>NUCLEOTIDE SEQUENCE [LARGE SCALE GENOMIC DNA]</scope>
</reference>
<accession>A0A9P1G0L6</accession>
<dbReference type="AlphaFoldDB" id="A0A9P1G0L6"/>
<feature type="compositionally biased region" description="Basic and acidic residues" evidence="1">
    <location>
        <begin position="72"/>
        <end position="83"/>
    </location>
</feature>
<evidence type="ECO:0000313" key="3">
    <source>
        <dbReference type="EMBL" id="CAL4783886.1"/>
    </source>
</evidence>
<protein>
    <submittedName>
        <fullName evidence="2">Uncharacterized protein</fullName>
    </submittedName>
</protein>
<feature type="region of interest" description="Disordered" evidence="1">
    <location>
        <begin position="62"/>
        <end position="83"/>
    </location>
</feature>
<proteinExistence type="predicted"/>
<dbReference type="Proteomes" id="UP001152797">
    <property type="component" value="Unassembled WGS sequence"/>
</dbReference>
<organism evidence="2">
    <name type="scientific">Cladocopium goreaui</name>
    <dbReference type="NCBI Taxonomy" id="2562237"/>
    <lineage>
        <taxon>Eukaryota</taxon>
        <taxon>Sar</taxon>
        <taxon>Alveolata</taxon>
        <taxon>Dinophyceae</taxon>
        <taxon>Suessiales</taxon>
        <taxon>Symbiodiniaceae</taxon>
        <taxon>Cladocopium</taxon>
    </lineage>
</organism>
<dbReference type="EMBL" id="CAMXCT020002223">
    <property type="protein sequence ID" value="CAL1149949.1"/>
    <property type="molecule type" value="Genomic_DNA"/>
</dbReference>
<gene>
    <name evidence="2" type="ORF">C1SCF055_LOCUS23038</name>
</gene>
<name>A0A9P1G0L6_9DINO</name>
<sequence>MRRRTRCRYTRAGSEQTLSVFDVQVICFQLRLKQRVARSLPRALIPLAYCSLVYSRCRSPVKLPSQRQRKAARWDKMRQDETR</sequence>
<reference evidence="2" key="1">
    <citation type="submission" date="2022-10" db="EMBL/GenBank/DDBJ databases">
        <authorList>
            <person name="Chen Y."/>
            <person name="Dougan E. K."/>
            <person name="Chan C."/>
            <person name="Rhodes N."/>
            <person name="Thang M."/>
        </authorList>
    </citation>
    <scope>NUCLEOTIDE SEQUENCE</scope>
</reference>
<comment type="caution">
    <text evidence="2">The sequence shown here is derived from an EMBL/GenBank/DDBJ whole genome shotgun (WGS) entry which is preliminary data.</text>
</comment>
<evidence type="ECO:0000313" key="2">
    <source>
        <dbReference type="EMBL" id="CAI3996574.1"/>
    </source>
</evidence>
<evidence type="ECO:0000256" key="1">
    <source>
        <dbReference type="SAM" id="MobiDB-lite"/>
    </source>
</evidence>
<keyword evidence="4" id="KW-1185">Reference proteome</keyword>